<organism evidence="1 2">
    <name type="scientific">Dawidia cretensis</name>
    <dbReference type="NCBI Taxonomy" id="2782350"/>
    <lineage>
        <taxon>Bacteria</taxon>
        <taxon>Pseudomonadati</taxon>
        <taxon>Bacteroidota</taxon>
        <taxon>Cytophagia</taxon>
        <taxon>Cytophagales</taxon>
        <taxon>Chryseotaleaceae</taxon>
        <taxon>Dawidia</taxon>
    </lineage>
</organism>
<evidence type="ECO:0000313" key="1">
    <source>
        <dbReference type="EMBL" id="MBT1712610.1"/>
    </source>
</evidence>
<feature type="non-terminal residue" evidence="1">
    <location>
        <position position="82"/>
    </location>
</feature>
<dbReference type="EMBL" id="JAHESE010000229">
    <property type="protein sequence ID" value="MBT1712610.1"/>
    <property type="molecule type" value="Genomic_DNA"/>
</dbReference>
<keyword evidence="1" id="KW-0489">Methyltransferase</keyword>
<gene>
    <name evidence="1" type="ORF">KK062_30530</name>
</gene>
<dbReference type="SUPFAM" id="SSF53335">
    <property type="entry name" value="S-adenosyl-L-methionine-dependent methyltransferases"/>
    <property type="match status" value="1"/>
</dbReference>
<sequence>VKGYQRLNSEAMRVIKPGGILFTFSCSQVVDRQLFYDSIVSAAIQAGRQIKVLHHLSQPADHPVSIFHPEGEYLKGLVLYVE</sequence>
<comment type="caution">
    <text evidence="1">The sequence shown here is derived from an EMBL/GenBank/DDBJ whole genome shotgun (WGS) entry which is preliminary data.</text>
</comment>
<dbReference type="GO" id="GO:0008168">
    <property type="term" value="F:methyltransferase activity"/>
    <property type="evidence" value="ECO:0007669"/>
    <property type="project" value="UniProtKB-KW"/>
</dbReference>
<reference evidence="1 2" key="1">
    <citation type="submission" date="2021-05" db="EMBL/GenBank/DDBJ databases">
        <title>A Polyphasic approach of four new species of the genus Ohtaekwangia: Ohtaekwangia histidinii sp. nov., Ohtaekwangia cretensis sp. nov., Ohtaekwangia indiensis sp. nov., Ohtaekwangia reichenbachii sp. nov. from diverse environment.</title>
        <authorList>
            <person name="Octaviana S."/>
        </authorList>
    </citation>
    <scope>NUCLEOTIDE SEQUENCE [LARGE SCALE GENOMIC DNA]</scope>
    <source>
        <strain evidence="1 2">PWU5</strain>
    </source>
</reference>
<dbReference type="PANTHER" id="PTHR42873:SF1">
    <property type="entry name" value="S-ADENOSYLMETHIONINE-DEPENDENT METHYLTRANSFERASE DOMAIN-CONTAINING PROTEIN"/>
    <property type="match status" value="1"/>
</dbReference>
<dbReference type="AlphaFoldDB" id="A0AAP2E3V7"/>
<dbReference type="GO" id="GO:0032259">
    <property type="term" value="P:methylation"/>
    <property type="evidence" value="ECO:0007669"/>
    <property type="project" value="UniProtKB-KW"/>
</dbReference>
<accession>A0AAP2E3V7</accession>
<name>A0AAP2E3V7_9BACT</name>
<protein>
    <submittedName>
        <fullName evidence="1">Class I SAM-dependent rRNA methyltransferase</fullName>
    </submittedName>
</protein>
<dbReference type="Gene3D" id="3.40.50.150">
    <property type="entry name" value="Vaccinia Virus protein VP39"/>
    <property type="match status" value="1"/>
</dbReference>
<keyword evidence="1" id="KW-0808">Transferase</keyword>
<dbReference type="InterPro" id="IPR029063">
    <property type="entry name" value="SAM-dependent_MTases_sf"/>
</dbReference>
<proteinExistence type="predicted"/>
<evidence type="ECO:0000313" key="2">
    <source>
        <dbReference type="Proteomes" id="UP001319080"/>
    </source>
</evidence>
<keyword evidence="2" id="KW-1185">Reference proteome</keyword>
<dbReference type="PANTHER" id="PTHR42873">
    <property type="entry name" value="RIBOSOMAL RNA LARGE SUBUNIT METHYLTRANSFERASE"/>
    <property type="match status" value="1"/>
</dbReference>
<dbReference type="Proteomes" id="UP001319080">
    <property type="component" value="Unassembled WGS sequence"/>
</dbReference>
<feature type="non-terminal residue" evidence="1">
    <location>
        <position position="1"/>
    </location>
</feature>